<keyword evidence="7 9" id="KW-0963">Cytoplasm</keyword>
<comment type="miscellaneous">
    <text evidence="9">This function is generally fulfilled by the C-terminal part of HisG, which is missing in some bacteria such as this one.</text>
</comment>
<dbReference type="SUPFAM" id="SSF55681">
    <property type="entry name" value="Class II aaRS and biotin synthetases"/>
    <property type="match status" value="1"/>
</dbReference>
<dbReference type="AlphaFoldDB" id="A0A4R2PPP0"/>
<dbReference type="Proteomes" id="UP000295399">
    <property type="component" value="Unassembled WGS sequence"/>
</dbReference>
<keyword evidence="9" id="KW-0368">Histidine biosynthesis</keyword>
<dbReference type="UniPathway" id="UPA00031">
    <property type="reaction ID" value="UER00006"/>
</dbReference>
<dbReference type="GO" id="GO:0016757">
    <property type="term" value="F:glycosyltransferase activity"/>
    <property type="evidence" value="ECO:0007669"/>
    <property type="project" value="UniProtKB-KW"/>
</dbReference>
<keyword evidence="11" id="KW-0808">Transferase</keyword>
<dbReference type="InterPro" id="IPR041715">
    <property type="entry name" value="HisRS-like_core"/>
</dbReference>
<evidence type="ECO:0000313" key="11">
    <source>
        <dbReference type="EMBL" id="TCP37742.1"/>
    </source>
</evidence>
<gene>
    <name evidence="9" type="primary">hisZ</name>
    <name evidence="11" type="ORF">EV659_102148</name>
</gene>
<dbReference type="InterPro" id="IPR004517">
    <property type="entry name" value="HisZ"/>
</dbReference>
<comment type="subcellular location">
    <subcellularLocation>
        <location evidence="1 9">Cytoplasm</location>
    </subcellularLocation>
</comment>
<feature type="domain" description="Aminoacyl-transfer RNA synthetases class-II family profile" evidence="10">
    <location>
        <begin position="44"/>
        <end position="381"/>
    </location>
</feature>
<name>A0A4R2PPP0_RHOSA</name>
<comment type="pathway">
    <text evidence="2 9">Amino-acid biosynthesis; L-histidine biosynthesis; L-histidine from 5-phospho-alpha-D-ribose 1-diphosphate: step 1/9.</text>
</comment>
<accession>A0A4R2PPP0</accession>
<dbReference type="InterPro" id="IPR006195">
    <property type="entry name" value="aa-tRNA-synth_II"/>
</dbReference>
<organism evidence="11 12">
    <name type="scientific">Rhodothalassium salexigens DSM 2132</name>
    <dbReference type="NCBI Taxonomy" id="1188247"/>
    <lineage>
        <taxon>Bacteria</taxon>
        <taxon>Pseudomonadati</taxon>
        <taxon>Pseudomonadota</taxon>
        <taxon>Alphaproteobacteria</taxon>
        <taxon>Rhodothalassiales</taxon>
        <taxon>Rhodothalassiaceae</taxon>
        <taxon>Rhodothalassium</taxon>
    </lineage>
</organism>
<dbReference type="GO" id="GO:0005737">
    <property type="term" value="C:cytoplasm"/>
    <property type="evidence" value="ECO:0007669"/>
    <property type="project" value="UniProtKB-SubCell"/>
</dbReference>
<dbReference type="Gene3D" id="3.30.930.10">
    <property type="entry name" value="Bira Bifunctional Protein, Domain 2"/>
    <property type="match status" value="1"/>
</dbReference>
<dbReference type="HAMAP" id="MF_00125">
    <property type="entry name" value="HisZ"/>
    <property type="match status" value="1"/>
</dbReference>
<sequence>MTAERPPFAPGPGARGLLPEGFRDLMPPWAEHEARLTDRLTATFAAHGYERVSPPLVEFEDSLAGAGFAGAPAGRLSAGAAPMFRLLDPASNRMMAVRSDMTLQIARLAATRLADRPRPLRLSYAGHVMRVRGSQLRPQRQFRQAGVELIGAEGREAELEVIALAVEAAETAGLDGLSLDLTMVGFVPALARGLGLDAAAAETLTAALDTKDVGALDGLDETARGLGRGVLEAAGLAEPALARLLALDLPDEAARLARDLADLAGRIAADVPGVALTVDPGETRGFHYKRGAAFSLFAHGVRGALCRGGRYRTGGADAAGTDRGPGGEPAVGFSLYLDTMLQGLAPPAPAETVYVPAGTPRAEAAALRGAGWRTVNGLAKPGDPVEEARRLQCSHVLTDRGPVPVSTAG</sequence>
<keyword evidence="11" id="KW-0328">Glycosyltransferase</keyword>
<dbReference type="InParanoid" id="A0A4R2PPP0"/>
<comment type="function">
    <text evidence="8 9">Required for the first step of histidine biosynthesis. May allow the feedback regulation of ATP phosphoribosyltransferase activity by histidine.</text>
</comment>
<comment type="similarity">
    <text evidence="3 9">Belongs to the class-II aminoacyl-tRNA synthetase family. HisZ subfamily.</text>
</comment>
<evidence type="ECO:0000256" key="1">
    <source>
        <dbReference type="ARBA" id="ARBA00004496"/>
    </source>
</evidence>
<dbReference type="InterPro" id="IPR045864">
    <property type="entry name" value="aa-tRNA-synth_II/BPL/LPL"/>
</dbReference>
<evidence type="ECO:0000256" key="5">
    <source>
        <dbReference type="ARBA" id="ARBA00011738"/>
    </source>
</evidence>
<dbReference type="PROSITE" id="PS50862">
    <property type="entry name" value="AA_TRNA_LIGASE_II"/>
    <property type="match status" value="1"/>
</dbReference>
<comment type="caution">
    <text evidence="11">The sequence shown here is derived from an EMBL/GenBank/DDBJ whole genome shotgun (WGS) entry which is preliminary data.</text>
</comment>
<dbReference type="RefSeq" id="WP_132707390.1">
    <property type="nucleotide sequence ID" value="NZ_JACIGF010000002.1"/>
</dbReference>
<evidence type="ECO:0000256" key="3">
    <source>
        <dbReference type="ARBA" id="ARBA00005539"/>
    </source>
</evidence>
<evidence type="ECO:0000256" key="8">
    <source>
        <dbReference type="ARBA" id="ARBA00025246"/>
    </source>
</evidence>
<dbReference type="InterPro" id="IPR004516">
    <property type="entry name" value="HisRS/HisZ"/>
</dbReference>
<dbReference type="GO" id="GO:0000105">
    <property type="term" value="P:L-histidine biosynthetic process"/>
    <property type="evidence" value="ECO:0007669"/>
    <property type="project" value="UniProtKB-UniRule"/>
</dbReference>
<protein>
    <recommendedName>
        <fullName evidence="6 9">ATP phosphoribosyltransferase regulatory subunit</fullName>
    </recommendedName>
</protein>
<dbReference type="OrthoDB" id="9769617at2"/>
<dbReference type="PANTHER" id="PTHR43707">
    <property type="entry name" value="HISTIDYL-TRNA SYNTHETASE"/>
    <property type="match status" value="1"/>
</dbReference>
<dbReference type="Pfam" id="PF13393">
    <property type="entry name" value="tRNA-synt_His"/>
    <property type="match status" value="1"/>
</dbReference>
<dbReference type="EMBL" id="SLXO01000002">
    <property type="protein sequence ID" value="TCP37742.1"/>
    <property type="molecule type" value="Genomic_DNA"/>
</dbReference>
<evidence type="ECO:0000256" key="9">
    <source>
        <dbReference type="HAMAP-Rule" id="MF_00125"/>
    </source>
</evidence>
<reference evidence="11 12" key="1">
    <citation type="submission" date="2019-03" db="EMBL/GenBank/DDBJ databases">
        <title>Genomic Encyclopedia of Type Strains, Phase IV (KMG-IV): sequencing the most valuable type-strain genomes for metagenomic binning, comparative biology and taxonomic classification.</title>
        <authorList>
            <person name="Goeker M."/>
        </authorList>
    </citation>
    <scope>NUCLEOTIDE SEQUENCE [LARGE SCALE GENOMIC DNA]</scope>
    <source>
        <strain evidence="11 12">DSM 2132</strain>
    </source>
</reference>
<evidence type="ECO:0000313" key="12">
    <source>
        <dbReference type="Proteomes" id="UP000295399"/>
    </source>
</evidence>
<evidence type="ECO:0000256" key="7">
    <source>
        <dbReference type="ARBA" id="ARBA00022490"/>
    </source>
</evidence>
<evidence type="ECO:0000256" key="2">
    <source>
        <dbReference type="ARBA" id="ARBA00004667"/>
    </source>
</evidence>
<comment type="subunit">
    <text evidence="4 9">Heteromultimer composed of HisG and HisZ subunits.</text>
</comment>
<dbReference type="GO" id="GO:0004821">
    <property type="term" value="F:histidine-tRNA ligase activity"/>
    <property type="evidence" value="ECO:0007669"/>
    <property type="project" value="TreeGrafter"/>
</dbReference>
<comment type="subunit">
    <text evidence="5">Homodimer.</text>
</comment>
<evidence type="ECO:0000256" key="6">
    <source>
        <dbReference type="ARBA" id="ARBA00020397"/>
    </source>
</evidence>
<keyword evidence="12" id="KW-1185">Reference proteome</keyword>
<dbReference type="PANTHER" id="PTHR43707:SF1">
    <property type="entry name" value="HISTIDINE--TRNA LIGASE, MITOCHONDRIAL-RELATED"/>
    <property type="match status" value="1"/>
</dbReference>
<evidence type="ECO:0000256" key="4">
    <source>
        <dbReference type="ARBA" id="ARBA00011496"/>
    </source>
</evidence>
<dbReference type="GO" id="GO:0006427">
    <property type="term" value="P:histidyl-tRNA aminoacylation"/>
    <property type="evidence" value="ECO:0007669"/>
    <property type="project" value="TreeGrafter"/>
</dbReference>
<evidence type="ECO:0000259" key="10">
    <source>
        <dbReference type="PROSITE" id="PS50862"/>
    </source>
</evidence>
<keyword evidence="9" id="KW-0028">Amino-acid biosynthesis</keyword>
<proteinExistence type="inferred from homology"/>